<comment type="subcellular location">
    <subcellularLocation>
        <location evidence="1">Cell envelope</location>
    </subcellularLocation>
</comment>
<dbReference type="GO" id="GO:1901678">
    <property type="term" value="P:iron coordination entity transport"/>
    <property type="evidence" value="ECO:0007669"/>
    <property type="project" value="UniProtKB-ARBA"/>
</dbReference>
<keyword evidence="3" id="KW-0813">Transport</keyword>
<accession>A0A1H1RXF9</accession>
<comment type="similarity">
    <text evidence="2">Belongs to the bacterial solute-binding protein 8 family.</text>
</comment>
<evidence type="ECO:0000256" key="2">
    <source>
        <dbReference type="ARBA" id="ARBA00008814"/>
    </source>
</evidence>
<dbReference type="GO" id="GO:0030288">
    <property type="term" value="C:outer membrane-bounded periplasmic space"/>
    <property type="evidence" value="ECO:0007669"/>
    <property type="project" value="TreeGrafter"/>
</dbReference>
<gene>
    <name evidence="6" type="ORF">SAMN04488539_1605</name>
</gene>
<sequence length="259" mass="28238">MDCYAYSSLHEYDISPAALFGYGCDDPFAMGDVDRTGIPVVGKDAEIDMEKLAELRPDAVIGHGNLEGWTWFDESVNEQLTKVAPFVPLSTAETVDGRIEETRQIAEFLGGDVHSDKVKKSDEDLKMAKESFQKAVEGTDLNLMLVSPTKEMMYSAKGFAQADLLTELKANVIGADKPESGNPWGKIAWEDAASYPADVLLVEGYDEHFDFDGELWHALPAVKAGQLGSWSSKGATTATSYAKWLNDVTELVSSAKKVA</sequence>
<evidence type="ECO:0000256" key="3">
    <source>
        <dbReference type="ARBA" id="ARBA00022448"/>
    </source>
</evidence>
<dbReference type="eggNOG" id="COG0614">
    <property type="taxonomic scope" value="Bacteria"/>
</dbReference>
<dbReference type="PANTHER" id="PTHR30532">
    <property type="entry name" value="IRON III DICITRATE-BINDING PERIPLASMIC PROTEIN"/>
    <property type="match status" value="1"/>
</dbReference>
<keyword evidence="7" id="KW-1185">Reference proteome</keyword>
<reference evidence="6 7" key="1">
    <citation type="submission" date="2016-10" db="EMBL/GenBank/DDBJ databases">
        <authorList>
            <person name="de Groot N.N."/>
        </authorList>
    </citation>
    <scope>NUCLEOTIDE SEQUENCE [LARGE SCALE GENOMIC DNA]</scope>
    <source>
        <strain evidence="6 7">DSM 45434</strain>
    </source>
</reference>
<keyword evidence="4" id="KW-0732">Signal</keyword>
<dbReference type="Proteomes" id="UP000182237">
    <property type="component" value="Chromosome I"/>
</dbReference>
<protein>
    <submittedName>
        <fullName evidence="6">Iron complex transport system substrate-binding protein</fullName>
    </submittedName>
</protein>
<evidence type="ECO:0000256" key="4">
    <source>
        <dbReference type="ARBA" id="ARBA00022729"/>
    </source>
</evidence>
<dbReference type="InterPro" id="IPR002491">
    <property type="entry name" value="ABC_transptr_periplasmic_BD"/>
</dbReference>
<dbReference type="STRING" id="1203190.GCA_000312345_01589"/>
<name>A0A1H1RXF9_9CORY</name>
<evidence type="ECO:0000313" key="7">
    <source>
        <dbReference type="Proteomes" id="UP000182237"/>
    </source>
</evidence>
<dbReference type="RefSeq" id="WP_019194397.1">
    <property type="nucleotide sequence ID" value="NZ_LT629765.1"/>
</dbReference>
<evidence type="ECO:0000259" key="5">
    <source>
        <dbReference type="Pfam" id="PF01497"/>
    </source>
</evidence>
<dbReference type="SUPFAM" id="SSF53807">
    <property type="entry name" value="Helical backbone' metal receptor"/>
    <property type="match status" value="1"/>
</dbReference>
<evidence type="ECO:0000256" key="1">
    <source>
        <dbReference type="ARBA" id="ARBA00004196"/>
    </source>
</evidence>
<dbReference type="AlphaFoldDB" id="A0A1H1RXF9"/>
<feature type="domain" description="Fe/B12 periplasmic-binding" evidence="5">
    <location>
        <begin position="38"/>
        <end position="229"/>
    </location>
</feature>
<dbReference type="EMBL" id="LT629765">
    <property type="protein sequence ID" value="SDS40276.1"/>
    <property type="molecule type" value="Genomic_DNA"/>
</dbReference>
<proteinExistence type="inferred from homology"/>
<evidence type="ECO:0000313" key="6">
    <source>
        <dbReference type="EMBL" id="SDS40276.1"/>
    </source>
</evidence>
<dbReference type="OrthoDB" id="7941913at2"/>
<dbReference type="Gene3D" id="3.40.50.1980">
    <property type="entry name" value="Nitrogenase molybdenum iron protein domain"/>
    <property type="match status" value="2"/>
</dbReference>
<organism evidence="6 7">
    <name type="scientific">Corynebacterium timonense</name>
    <dbReference type="NCBI Taxonomy" id="441500"/>
    <lineage>
        <taxon>Bacteria</taxon>
        <taxon>Bacillati</taxon>
        <taxon>Actinomycetota</taxon>
        <taxon>Actinomycetes</taxon>
        <taxon>Mycobacteriales</taxon>
        <taxon>Corynebacteriaceae</taxon>
        <taxon>Corynebacterium</taxon>
    </lineage>
</organism>
<dbReference type="PANTHER" id="PTHR30532:SF24">
    <property type="entry name" value="FERRIC ENTEROBACTIN-BINDING PERIPLASMIC PROTEIN FEPB"/>
    <property type="match status" value="1"/>
</dbReference>
<dbReference type="InterPro" id="IPR051313">
    <property type="entry name" value="Bact_iron-sidero_bind"/>
</dbReference>
<dbReference type="Pfam" id="PF01497">
    <property type="entry name" value="Peripla_BP_2"/>
    <property type="match status" value="1"/>
</dbReference>